<dbReference type="Proteomes" id="UP000266441">
    <property type="component" value="Unassembled WGS sequence"/>
</dbReference>
<gene>
    <name evidence="1" type="primary">gldH</name>
    <name evidence="1" type="ORF">D1164_06545</name>
</gene>
<evidence type="ECO:0000313" key="1">
    <source>
        <dbReference type="EMBL" id="RIH65920.1"/>
    </source>
</evidence>
<comment type="caution">
    <text evidence="1">The sequence shown here is derived from an EMBL/GenBank/DDBJ whole genome shotgun (WGS) entry which is preliminary data.</text>
</comment>
<sequence>MKQAGNLFIFLIILLTGFTSCDSGRVFDKYLEIPGAAWHKDSLVVFDVPVEDTLQNHNLLIQIRNKTSYPYSNLWLFVEITQPGGKVQRDTFEIVLADPAGRWLGKGFGGVKTLQSVYRRNVYFPISGEYKISLQQGMRDDVLKGIHDIGFRVEKVVERGKE</sequence>
<dbReference type="Pfam" id="PF14109">
    <property type="entry name" value="GldH_lipo"/>
    <property type="match status" value="1"/>
</dbReference>
<accession>A0A399D666</accession>
<reference evidence="1 2" key="1">
    <citation type="journal article" date="2015" name="Int. J. Syst. Evol. Microbiol.">
        <title>Mariniphaga sediminis sp. nov., isolated from coastal sediment.</title>
        <authorList>
            <person name="Wang F.Q."/>
            <person name="Shen Q.Y."/>
            <person name="Chen G.J."/>
            <person name="Du Z.J."/>
        </authorList>
    </citation>
    <scope>NUCLEOTIDE SEQUENCE [LARGE SCALE GENOMIC DNA]</scope>
    <source>
        <strain evidence="1 2">SY21</strain>
    </source>
</reference>
<name>A0A399D666_9BACT</name>
<dbReference type="PROSITE" id="PS51257">
    <property type="entry name" value="PROKAR_LIPOPROTEIN"/>
    <property type="match status" value="1"/>
</dbReference>
<dbReference type="NCBIfam" id="TIGR03511">
    <property type="entry name" value="GldH_lipo"/>
    <property type="match status" value="1"/>
</dbReference>
<proteinExistence type="predicted"/>
<dbReference type="OrthoDB" id="982482at2"/>
<dbReference type="InterPro" id="IPR020018">
    <property type="entry name" value="Motility-assoc_lipoprot_GldH"/>
</dbReference>
<dbReference type="AlphaFoldDB" id="A0A399D666"/>
<protein>
    <submittedName>
        <fullName evidence="1">Gliding motility lipoprotein GldH</fullName>
    </submittedName>
</protein>
<evidence type="ECO:0000313" key="2">
    <source>
        <dbReference type="Proteomes" id="UP000266441"/>
    </source>
</evidence>
<organism evidence="1 2">
    <name type="scientific">Mariniphaga sediminis</name>
    <dbReference type="NCBI Taxonomy" id="1628158"/>
    <lineage>
        <taxon>Bacteria</taxon>
        <taxon>Pseudomonadati</taxon>
        <taxon>Bacteroidota</taxon>
        <taxon>Bacteroidia</taxon>
        <taxon>Marinilabiliales</taxon>
        <taxon>Prolixibacteraceae</taxon>
        <taxon>Mariniphaga</taxon>
    </lineage>
</organism>
<dbReference type="RefSeq" id="WP_119349155.1">
    <property type="nucleotide sequence ID" value="NZ_QWET01000004.1"/>
</dbReference>
<keyword evidence="2" id="KW-1185">Reference proteome</keyword>
<dbReference type="EMBL" id="QWET01000004">
    <property type="protein sequence ID" value="RIH65920.1"/>
    <property type="molecule type" value="Genomic_DNA"/>
</dbReference>
<keyword evidence="1" id="KW-0449">Lipoprotein</keyword>